<keyword evidence="2" id="KW-1185">Reference proteome</keyword>
<evidence type="ECO:0000313" key="1">
    <source>
        <dbReference type="EMBL" id="MDF3836652.1"/>
    </source>
</evidence>
<accession>A0ABT6AWN8</accession>
<dbReference type="Proteomes" id="UP001216674">
    <property type="component" value="Unassembled WGS sequence"/>
</dbReference>
<dbReference type="EMBL" id="JARJLM010000451">
    <property type="protein sequence ID" value="MDF3836652.1"/>
    <property type="molecule type" value="Genomic_DNA"/>
</dbReference>
<sequence>MTEPCHDTLARYARSALKLHGLNLPDAEARVIEPFLRVAALAAPMLAHRPDAHDGPASVFRP</sequence>
<proteinExistence type="predicted"/>
<dbReference type="RefSeq" id="WP_017229926.1">
    <property type="nucleotide sequence ID" value="NZ_JARJLM010000451.1"/>
</dbReference>
<comment type="caution">
    <text evidence="1">The sequence shown here is derived from an EMBL/GenBank/DDBJ whole genome shotgun (WGS) entry which is preliminary data.</text>
</comment>
<name>A0ABT6AWN8_9BURK</name>
<gene>
    <name evidence="1" type="ORF">P3W85_27390</name>
</gene>
<reference evidence="1 2" key="1">
    <citation type="submission" date="2023-03" db="EMBL/GenBank/DDBJ databases">
        <title>Draft assemblies of triclosan tolerant bacteria isolated from returned activated sludge.</title>
        <authorList>
            <person name="Van Hamelsveld S."/>
        </authorList>
    </citation>
    <scope>NUCLEOTIDE SEQUENCE [LARGE SCALE GENOMIC DNA]</scope>
    <source>
        <strain evidence="1 2">GW210010_S58</strain>
    </source>
</reference>
<protein>
    <submittedName>
        <fullName evidence="1">DUF4089 domain-containing protein</fullName>
    </submittedName>
</protein>
<organism evidence="1 2">
    <name type="scientific">Cupriavidus basilensis</name>
    <dbReference type="NCBI Taxonomy" id="68895"/>
    <lineage>
        <taxon>Bacteria</taxon>
        <taxon>Pseudomonadati</taxon>
        <taxon>Pseudomonadota</taxon>
        <taxon>Betaproteobacteria</taxon>
        <taxon>Burkholderiales</taxon>
        <taxon>Burkholderiaceae</taxon>
        <taxon>Cupriavidus</taxon>
    </lineage>
</organism>
<evidence type="ECO:0000313" key="2">
    <source>
        <dbReference type="Proteomes" id="UP001216674"/>
    </source>
</evidence>